<protein>
    <submittedName>
        <fullName evidence="5">DeoR family transcriptional regulator</fullName>
    </submittedName>
</protein>
<dbReference type="PROSITE" id="PS51000">
    <property type="entry name" value="HTH_DEOR_2"/>
    <property type="match status" value="1"/>
</dbReference>
<dbReference type="Pfam" id="PF00455">
    <property type="entry name" value="DeoRC"/>
    <property type="match status" value="1"/>
</dbReference>
<dbReference type="GO" id="GO:0003677">
    <property type="term" value="F:DNA binding"/>
    <property type="evidence" value="ECO:0007669"/>
    <property type="project" value="UniProtKB-KW"/>
</dbReference>
<dbReference type="InterPro" id="IPR018356">
    <property type="entry name" value="Tscrpt_reg_HTH_DeoR_CS"/>
</dbReference>
<dbReference type="Pfam" id="PF08220">
    <property type="entry name" value="HTH_DeoR"/>
    <property type="match status" value="1"/>
</dbReference>
<dbReference type="InterPro" id="IPR050313">
    <property type="entry name" value="Carb_Metab_HTH_regulators"/>
</dbReference>
<dbReference type="PANTHER" id="PTHR30363:SF56">
    <property type="entry name" value="TRANSCRIPTIONAL REGULATOR, DEOR FAMILY"/>
    <property type="match status" value="1"/>
</dbReference>
<keyword evidence="6" id="KW-1185">Reference proteome</keyword>
<dbReference type="SMART" id="SM00420">
    <property type="entry name" value="HTH_DEOR"/>
    <property type="match status" value="1"/>
</dbReference>
<gene>
    <name evidence="5" type="ORF">APZ18_00620</name>
</gene>
<dbReference type="InterPro" id="IPR037171">
    <property type="entry name" value="NagB/RpiA_transferase-like"/>
</dbReference>
<dbReference type="InterPro" id="IPR036390">
    <property type="entry name" value="WH_DNA-bd_sf"/>
</dbReference>
<dbReference type="Gene3D" id="3.40.50.1360">
    <property type="match status" value="1"/>
</dbReference>
<dbReference type="PRINTS" id="PR00037">
    <property type="entry name" value="HTHLACR"/>
</dbReference>
<dbReference type="Proteomes" id="UP000050833">
    <property type="component" value="Unassembled WGS sequence"/>
</dbReference>
<accession>A0AAW3JU02</accession>
<reference evidence="5 6" key="1">
    <citation type="submission" date="2015-10" db="EMBL/GenBank/DDBJ databases">
        <title>Butyribacter intestini gen. nov., sp. nov., a butyric acid-producing bacterium of the family Lachnospiraceae isolated from the human faeces.</title>
        <authorList>
            <person name="Zou Y."/>
            <person name="Xue W."/>
            <person name="Luo G."/>
            <person name="Lv M."/>
        </authorList>
    </citation>
    <scope>NUCLEOTIDE SEQUENCE [LARGE SCALE GENOMIC DNA]</scope>
    <source>
        <strain evidence="5 6">TF01-11</strain>
    </source>
</reference>
<dbReference type="Gene3D" id="1.10.10.10">
    <property type="entry name" value="Winged helix-like DNA-binding domain superfamily/Winged helix DNA-binding domain"/>
    <property type="match status" value="1"/>
</dbReference>
<keyword evidence="3" id="KW-0804">Transcription</keyword>
<organism evidence="5 6">
    <name type="scientific">Butyribacter intestini</name>
    <dbReference type="NCBI Taxonomy" id="1703332"/>
    <lineage>
        <taxon>Bacteria</taxon>
        <taxon>Bacillati</taxon>
        <taxon>Bacillota</taxon>
        <taxon>Clostridia</taxon>
        <taxon>Lachnospirales</taxon>
        <taxon>Lachnospiraceae</taxon>
        <taxon>Butyribacter</taxon>
    </lineage>
</organism>
<dbReference type="InterPro" id="IPR036388">
    <property type="entry name" value="WH-like_DNA-bd_sf"/>
</dbReference>
<dbReference type="SMART" id="SM01134">
    <property type="entry name" value="DeoRC"/>
    <property type="match status" value="1"/>
</dbReference>
<evidence type="ECO:0000259" key="4">
    <source>
        <dbReference type="PROSITE" id="PS51000"/>
    </source>
</evidence>
<evidence type="ECO:0000256" key="3">
    <source>
        <dbReference type="ARBA" id="ARBA00023163"/>
    </source>
</evidence>
<dbReference type="SUPFAM" id="SSF100950">
    <property type="entry name" value="NagB/RpiA/CoA transferase-like"/>
    <property type="match status" value="1"/>
</dbReference>
<dbReference type="GO" id="GO:0003700">
    <property type="term" value="F:DNA-binding transcription factor activity"/>
    <property type="evidence" value="ECO:0007669"/>
    <property type="project" value="InterPro"/>
</dbReference>
<dbReference type="EMBL" id="LLKB01000001">
    <property type="protein sequence ID" value="KQC85746.1"/>
    <property type="molecule type" value="Genomic_DNA"/>
</dbReference>
<feature type="domain" description="HTH deoR-type" evidence="4">
    <location>
        <begin position="3"/>
        <end position="58"/>
    </location>
</feature>
<evidence type="ECO:0000256" key="2">
    <source>
        <dbReference type="ARBA" id="ARBA00023125"/>
    </source>
</evidence>
<name>A0AAW3JU02_9FIRM</name>
<keyword evidence="2" id="KW-0238">DNA-binding</keyword>
<comment type="caution">
    <text evidence="5">The sequence shown here is derived from an EMBL/GenBank/DDBJ whole genome shotgun (WGS) entry which is preliminary data.</text>
</comment>
<dbReference type="AlphaFoldDB" id="A0AAW3JU02"/>
<proteinExistence type="predicted"/>
<dbReference type="RefSeq" id="WP_055940578.1">
    <property type="nucleotide sequence ID" value="NZ_JAQDCV010000006.1"/>
</dbReference>
<evidence type="ECO:0000313" key="6">
    <source>
        <dbReference type="Proteomes" id="UP000050833"/>
    </source>
</evidence>
<sequence>MLVEKRQQMILKMLEERKSVTVNEIKDSLGISESTIRRDLTMLDKENKLIKVFGGAIAVNSNYTAKELSVSQKLRVNEKEKRQIARKAAELIKPTDFVYLDAGTTTGYMIEYISCKEATFVTNAVAHAKKLAVSGFHVILVGGELKGTTEAVVGNEAILSIQNYNFTKGFFGTNGISLKHGFTTPDANEALVKKTAINQCNQKYLLADFDKFDNVTSVKFANFGDMHILTNKAPEKYKYLDEGMIDEVV</sequence>
<dbReference type="InterPro" id="IPR001034">
    <property type="entry name" value="DeoR_HTH"/>
</dbReference>
<dbReference type="PROSITE" id="PS00894">
    <property type="entry name" value="HTH_DEOR_1"/>
    <property type="match status" value="1"/>
</dbReference>
<evidence type="ECO:0000313" key="5">
    <source>
        <dbReference type="EMBL" id="KQC85746.1"/>
    </source>
</evidence>
<dbReference type="PANTHER" id="PTHR30363">
    <property type="entry name" value="HTH-TYPE TRANSCRIPTIONAL REGULATOR SRLR-RELATED"/>
    <property type="match status" value="1"/>
</dbReference>
<evidence type="ECO:0000256" key="1">
    <source>
        <dbReference type="ARBA" id="ARBA00023015"/>
    </source>
</evidence>
<keyword evidence="1" id="KW-0805">Transcription regulation</keyword>
<dbReference type="SUPFAM" id="SSF46785">
    <property type="entry name" value="Winged helix' DNA-binding domain"/>
    <property type="match status" value="1"/>
</dbReference>
<dbReference type="InterPro" id="IPR014036">
    <property type="entry name" value="DeoR-like_C"/>
</dbReference>